<dbReference type="SUPFAM" id="SSF55008">
    <property type="entry name" value="HMA, heavy metal-associated domain"/>
    <property type="match status" value="1"/>
</dbReference>
<dbReference type="OrthoDB" id="785270at2759"/>
<name>A0A5J5B3Z5_9ASTE</name>
<gene>
    <name evidence="3" type="ORF">F0562_027039</name>
</gene>
<dbReference type="Proteomes" id="UP000325577">
    <property type="component" value="Linkage Group LG15"/>
</dbReference>
<dbReference type="PROSITE" id="PS50846">
    <property type="entry name" value="HMA_2"/>
    <property type="match status" value="1"/>
</dbReference>
<dbReference type="EMBL" id="CM018038">
    <property type="protein sequence ID" value="KAA8537274.1"/>
    <property type="molecule type" value="Genomic_DNA"/>
</dbReference>
<dbReference type="GO" id="GO:0046872">
    <property type="term" value="F:metal ion binding"/>
    <property type="evidence" value="ECO:0007669"/>
    <property type="project" value="InterPro"/>
</dbReference>
<dbReference type="GO" id="GO:0016020">
    <property type="term" value="C:membrane"/>
    <property type="evidence" value="ECO:0007669"/>
    <property type="project" value="UniProtKB-SubCell"/>
</dbReference>
<reference evidence="3 4" key="1">
    <citation type="submission" date="2019-09" db="EMBL/GenBank/DDBJ databases">
        <title>A chromosome-level genome assembly of the Chinese tupelo Nyssa sinensis.</title>
        <authorList>
            <person name="Yang X."/>
            <person name="Kang M."/>
            <person name="Yang Y."/>
            <person name="Xiong H."/>
            <person name="Wang M."/>
            <person name="Zhang Z."/>
            <person name="Wang Z."/>
            <person name="Wu H."/>
            <person name="Ma T."/>
            <person name="Liu J."/>
            <person name="Xi Z."/>
        </authorList>
    </citation>
    <scope>NUCLEOTIDE SEQUENCE [LARGE SCALE GENOMIC DNA]</scope>
    <source>
        <strain evidence="3">J267</strain>
        <tissue evidence="3">Leaf</tissue>
    </source>
</reference>
<dbReference type="PANTHER" id="PTHR47005">
    <property type="entry name" value="HEAVY METAL TRANSPORT/DETOXIFICATION SUPERFAMILY PROTEIN"/>
    <property type="match status" value="1"/>
</dbReference>
<dbReference type="InterPro" id="IPR036163">
    <property type="entry name" value="HMA_dom_sf"/>
</dbReference>
<keyword evidence="4" id="KW-1185">Reference proteome</keyword>
<organism evidence="3 4">
    <name type="scientific">Nyssa sinensis</name>
    <dbReference type="NCBI Taxonomy" id="561372"/>
    <lineage>
        <taxon>Eukaryota</taxon>
        <taxon>Viridiplantae</taxon>
        <taxon>Streptophyta</taxon>
        <taxon>Embryophyta</taxon>
        <taxon>Tracheophyta</taxon>
        <taxon>Spermatophyta</taxon>
        <taxon>Magnoliopsida</taxon>
        <taxon>eudicotyledons</taxon>
        <taxon>Gunneridae</taxon>
        <taxon>Pentapetalae</taxon>
        <taxon>asterids</taxon>
        <taxon>Cornales</taxon>
        <taxon>Nyssaceae</taxon>
        <taxon>Nyssa</taxon>
    </lineage>
</organism>
<dbReference type="Gene3D" id="3.30.70.100">
    <property type="match status" value="1"/>
</dbReference>
<sequence>MAEKVTIMVLKVDLQCARCYKKIKKILCEFPQIGDQVYDDKQNTVTITVQSCNPEKIRDKLCCKGGKIIKCIEIKKPSPTPPPEPLPIPVAVAVAVQIGVCCGACYEGRRGGPCCEGYGRLPPCSCGCGTGRSAPSPCNDGYYRRPCYSHCDFYFTEENPSGCAIM</sequence>
<dbReference type="InterPro" id="IPR006121">
    <property type="entry name" value="HMA_dom"/>
</dbReference>
<dbReference type="GO" id="GO:0009626">
    <property type="term" value="P:plant-type hypersensitive response"/>
    <property type="evidence" value="ECO:0007669"/>
    <property type="project" value="UniProtKB-KW"/>
</dbReference>
<evidence type="ECO:0000313" key="4">
    <source>
        <dbReference type="Proteomes" id="UP000325577"/>
    </source>
</evidence>
<proteinExistence type="predicted"/>
<feature type="domain" description="HMA" evidence="2">
    <location>
        <begin position="5"/>
        <end position="69"/>
    </location>
</feature>
<dbReference type="PANTHER" id="PTHR47005:SF5">
    <property type="entry name" value="HEAVY METAL TRANSPORT_DETOXIFICATION SUPERFAMILY PROTEIN"/>
    <property type="match status" value="1"/>
</dbReference>
<evidence type="ECO:0000259" key="2">
    <source>
        <dbReference type="PROSITE" id="PS50846"/>
    </source>
</evidence>
<accession>A0A5J5B3Z5</accession>
<dbReference type="AlphaFoldDB" id="A0A5J5B3Z5"/>
<evidence type="ECO:0000313" key="3">
    <source>
        <dbReference type="EMBL" id="KAA8537274.1"/>
    </source>
</evidence>
<protein>
    <recommendedName>
        <fullName evidence="2">HMA domain-containing protein</fullName>
    </recommendedName>
</protein>
<evidence type="ECO:0000256" key="1">
    <source>
        <dbReference type="ARBA" id="ARBA00004170"/>
    </source>
</evidence>
<comment type="subcellular location">
    <subcellularLocation>
        <location evidence="1">Membrane</location>
        <topology evidence="1">Peripheral membrane protein</topology>
    </subcellularLocation>
</comment>